<dbReference type="EMBL" id="CWGJ01000006">
    <property type="protein sequence ID" value="CRX37763.1"/>
    <property type="molecule type" value="Genomic_DNA"/>
</dbReference>
<evidence type="ECO:0000313" key="4">
    <source>
        <dbReference type="Proteomes" id="UP000220251"/>
    </source>
</evidence>
<accession>A0A0H5DP97</accession>
<evidence type="ECO:0000256" key="1">
    <source>
        <dbReference type="ARBA" id="ARBA00010244"/>
    </source>
</evidence>
<comment type="similarity">
    <text evidence="1">Belongs to the LcrH/SycD chaperone family.</text>
</comment>
<dbReference type="AlphaFoldDB" id="A0A0H5DP97"/>
<evidence type="ECO:0000256" key="2">
    <source>
        <dbReference type="SAM" id="MobiDB-lite"/>
    </source>
</evidence>
<dbReference type="InterPro" id="IPR011716">
    <property type="entry name" value="TPR-3"/>
</dbReference>
<evidence type="ECO:0000313" key="3">
    <source>
        <dbReference type="EMBL" id="CRX37763.1"/>
    </source>
</evidence>
<dbReference type="PRINTS" id="PR01595">
    <property type="entry name" value="SYCDCHAPRONE"/>
</dbReference>
<organism evidence="3 4">
    <name type="scientific">Estrella lausannensis</name>
    <dbReference type="NCBI Taxonomy" id="483423"/>
    <lineage>
        <taxon>Bacteria</taxon>
        <taxon>Pseudomonadati</taxon>
        <taxon>Chlamydiota</taxon>
        <taxon>Chlamydiia</taxon>
        <taxon>Parachlamydiales</taxon>
        <taxon>Candidatus Criblamydiaceae</taxon>
        <taxon>Estrella</taxon>
    </lineage>
</organism>
<dbReference type="Proteomes" id="UP000220251">
    <property type="component" value="Unassembled WGS sequence"/>
</dbReference>
<dbReference type="SUPFAM" id="SSF48452">
    <property type="entry name" value="TPR-like"/>
    <property type="match status" value="1"/>
</dbReference>
<gene>
    <name evidence="3" type="primary">sycd5</name>
    <name evidence="3" type="ORF">ELAC_0402</name>
</gene>
<dbReference type="OrthoDB" id="19049at2"/>
<dbReference type="RefSeq" id="WP_098037619.1">
    <property type="nucleotide sequence ID" value="NZ_CWGJ01000006.1"/>
</dbReference>
<sequence length="191" mass="20931">MAGDEQMSKIAQQLGDKVQKETSGAAGQVAKKMSSAGMMPKELLGLTDSMVEGIYGQAYRLYNTGKYREAGQLFRLLVMLSSTEAKYAMGLAACLHMTKDFKAAIEAYMLCSVIDPASPVPHYHASDCYLQMKDRLSAIISLELASRACGEKPEFKTLKDRAQMTIQSLKKEVEHDRANPPAEGAGKEDKK</sequence>
<dbReference type="Pfam" id="PF07720">
    <property type="entry name" value="TPR_3"/>
    <property type="match status" value="2"/>
</dbReference>
<dbReference type="NCBIfam" id="TIGR02552">
    <property type="entry name" value="LcrH_SycD"/>
    <property type="match status" value="1"/>
</dbReference>
<dbReference type="InterPro" id="IPR011990">
    <property type="entry name" value="TPR-like_helical_dom_sf"/>
</dbReference>
<proteinExistence type="inferred from homology"/>
<reference evidence="4" key="1">
    <citation type="submission" date="2015-06" db="EMBL/GenBank/DDBJ databases">
        <authorList>
            <person name="Bertelli C."/>
        </authorList>
    </citation>
    <scope>NUCLEOTIDE SEQUENCE [LARGE SCALE GENOMIC DNA]</scope>
    <source>
        <strain evidence="4">CRIB-30</strain>
    </source>
</reference>
<dbReference type="InterPro" id="IPR005415">
    <property type="entry name" value="T3SS_Ca_resp_chp_LcrH/SycD"/>
</dbReference>
<keyword evidence="4" id="KW-1185">Reference proteome</keyword>
<feature type="region of interest" description="Disordered" evidence="2">
    <location>
        <begin position="168"/>
        <end position="191"/>
    </location>
</feature>
<dbReference type="Gene3D" id="1.25.40.10">
    <property type="entry name" value="Tetratricopeptide repeat domain"/>
    <property type="match status" value="1"/>
</dbReference>
<feature type="compositionally biased region" description="Basic and acidic residues" evidence="2">
    <location>
        <begin position="169"/>
        <end position="178"/>
    </location>
</feature>
<protein>
    <submittedName>
        <fullName evidence="3">Putative type III secretion SycD family chaperone</fullName>
    </submittedName>
</protein>
<name>A0A0H5DP97_9BACT</name>